<gene>
    <name evidence="2" type="ORF">P5673_018786</name>
</gene>
<evidence type="ECO:0000256" key="1">
    <source>
        <dbReference type="SAM" id="MobiDB-lite"/>
    </source>
</evidence>
<dbReference type="AlphaFoldDB" id="A0AAD9V2Q9"/>
<accession>A0AAD9V2Q9</accession>
<feature type="region of interest" description="Disordered" evidence="1">
    <location>
        <begin position="78"/>
        <end position="105"/>
    </location>
</feature>
<keyword evidence="3" id="KW-1185">Reference proteome</keyword>
<reference evidence="2" key="1">
    <citation type="journal article" date="2023" name="G3 (Bethesda)">
        <title>Whole genome assembly and annotation of the endangered Caribbean coral Acropora cervicornis.</title>
        <authorList>
            <person name="Selwyn J.D."/>
            <person name="Vollmer S.V."/>
        </authorList>
    </citation>
    <scope>NUCLEOTIDE SEQUENCE</scope>
    <source>
        <strain evidence="2">K2</strain>
    </source>
</reference>
<comment type="caution">
    <text evidence="2">The sequence shown here is derived from an EMBL/GenBank/DDBJ whole genome shotgun (WGS) entry which is preliminary data.</text>
</comment>
<reference evidence="2" key="2">
    <citation type="journal article" date="2023" name="Science">
        <title>Genomic signatures of disease resistance in endangered staghorn corals.</title>
        <authorList>
            <person name="Vollmer S.V."/>
            <person name="Selwyn J.D."/>
            <person name="Despard B.A."/>
            <person name="Roesel C.L."/>
        </authorList>
    </citation>
    <scope>NUCLEOTIDE SEQUENCE</scope>
    <source>
        <strain evidence="2">K2</strain>
    </source>
</reference>
<evidence type="ECO:0000313" key="2">
    <source>
        <dbReference type="EMBL" id="KAK2558605.1"/>
    </source>
</evidence>
<dbReference type="Proteomes" id="UP001249851">
    <property type="component" value="Unassembled WGS sequence"/>
</dbReference>
<evidence type="ECO:0000313" key="3">
    <source>
        <dbReference type="Proteomes" id="UP001249851"/>
    </source>
</evidence>
<dbReference type="EMBL" id="JARQWQ010000043">
    <property type="protein sequence ID" value="KAK2558605.1"/>
    <property type="molecule type" value="Genomic_DNA"/>
</dbReference>
<name>A0AAD9V2Q9_ACRCE</name>
<feature type="compositionally biased region" description="Polar residues" evidence="1">
    <location>
        <begin position="78"/>
        <end position="104"/>
    </location>
</feature>
<protein>
    <submittedName>
        <fullName evidence="2">Uncharacterized protein</fullName>
    </submittedName>
</protein>
<proteinExistence type="predicted"/>
<organism evidence="2 3">
    <name type="scientific">Acropora cervicornis</name>
    <name type="common">Staghorn coral</name>
    <dbReference type="NCBI Taxonomy" id="6130"/>
    <lineage>
        <taxon>Eukaryota</taxon>
        <taxon>Metazoa</taxon>
        <taxon>Cnidaria</taxon>
        <taxon>Anthozoa</taxon>
        <taxon>Hexacorallia</taxon>
        <taxon>Scleractinia</taxon>
        <taxon>Astrocoeniina</taxon>
        <taxon>Acroporidae</taxon>
        <taxon>Acropora</taxon>
    </lineage>
</organism>
<sequence>MVNQRTSANVKFDGVSGVLNIKFVEDCITTWKAYGIRPGRTVKLRKFTRCTNNTSIPRLSTRVEDVVVDKFTSFKSPLTNPETMTSSHESGDDTASSQPATGPTSGLVRHNITWIADSTNINWNVKPCWKKLFMVIQLDWKSKLQVFHRCISALKVVENQIGLCFQRDRLTRPAKHQRHDLLTSKRTIYGAKQTGQKLNAPSVARSMMSARAENGDHLFSSNKFLMGQQIASYFSCLASKHAL</sequence>